<evidence type="ECO:0000256" key="3">
    <source>
        <dbReference type="ARBA" id="ARBA00022737"/>
    </source>
</evidence>
<reference evidence="7" key="1">
    <citation type="submission" date="2022-03" db="EMBL/GenBank/DDBJ databases">
        <authorList>
            <person name="Legras J.-L."/>
            <person name="Devillers H."/>
            <person name="Grondin C."/>
        </authorList>
    </citation>
    <scope>NUCLEOTIDE SEQUENCE</scope>
    <source>
        <strain evidence="7">CLIB 1423</strain>
    </source>
</reference>
<dbReference type="GO" id="GO:0030620">
    <property type="term" value="F:U2 snRNA binding"/>
    <property type="evidence" value="ECO:0007669"/>
    <property type="project" value="InterPro"/>
</dbReference>
<evidence type="ECO:0000313" key="7">
    <source>
        <dbReference type="EMBL" id="CAH2350199.1"/>
    </source>
</evidence>
<dbReference type="EMBL" id="CAKXYY010000001">
    <property type="protein sequence ID" value="CAH2350199.1"/>
    <property type="molecule type" value="Genomic_DNA"/>
</dbReference>
<sequence>MRLTTQVILDAPYIINPEGSTVLQLRGLKIPLIENLGVTKDAYDVIDLVDNQLIDIKNFPKLRNLRGLLLARNNVVRISQLNLGENLPNLEFITLVNNNIKSFSSIKGLTSCPKLAHISLNENAITEQSNYRIIMAWLIPSLNVLDFSKVKQSERERGLEIFGTKEEPTTLGKQVLEGVNNGSADVIVQEVNKEDRDLKTVVQRLSDEEKAKLVEELESAESIEDIERIEAALRQ</sequence>
<comment type="subcellular location">
    <subcellularLocation>
        <location evidence="1">Nucleus</location>
    </subcellularLocation>
</comment>
<evidence type="ECO:0000313" key="8">
    <source>
        <dbReference type="Proteomes" id="UP000837801"/>
    </source>
</evidence>
<evidence type="ECO:0000256" key="2">
    <source>
        <dbReference type="ARBA" id="ARBA00022614"/>
    </source>
</evidence>
<dbReference type="Gene3D" id="3.80.10.10">
    <property type="entry name" value="Ribonuclease Inhibitor"/>
    <property type="match status" value="1"/>
</dbReference>
<keyword evidence="4" id="KW-0539">Nucleus</keyword>
<comment type="caution">
    <text evidence="7">The sequence shown here is derived from an EMBL/GenBank/DDBJ whole genome shotgun (WGS) entry which is preliminary data.</text>
</comment>
<dbReference type="GO" id="GO:0000398">
    <property type="term" value="P:mRNA splicing, via spliceosome"/>
    <property type="evidence" value="ECO:0007669"/>
    <property type="project" value="InterPro"/>
</dbReference>
<dbReference type="Proteomes" id="UP000837801">
    <property type="component" value="Unassembled WGS sequence"/>
</dbReference>
<dbReference type="InterPro" id="IPR044640">
    <property type="entry name" value="RU2A"/>
</dbReference>
<keyword evidence="8" id="KW-1185">Reference proteome</keyword>
<dbReference type="SUPFAM" id="SSF52058">
    <property type="entry name" value="L domain-like"/>
    <property type="match status" value="1"/>
</dbReference>
<dbReference type="AlphaFoldDB" id="A0A9P0QJC1"/>
<dbReference type="OrthoDB" id="433501at2759"/>
<dbReference type="InterPro" id="IPR032675">
    <property type="entry name" value="LRR_dom_sf"/>
</dbReference>
<protein>
    <recommendedName>
        <fullName evidence="6">U2 small nuclear ribonucleoprotein A'</fullName>
    </recommendedName>
</protein>
<keyword evidence="2" id="KW-0433">Leucine-rich repeat</keyword>
<dbReference type="PANTHER" id="PTHR10552">
    <property type="entry name" value="U2 SMALL NUCLEAR RIBONUCLEOPROTEIN A"/>
    <property type="match status" value="1"/>
</dbReference>
<comment type="similarity">
    <text evidence="5">Belongs to the U2 small nuclear ribonucleoprotein A family.</text>
</comment>
<dbReference type="PROSITE" id="PS51450">
    <property type="entry name" value="LRR"/>
    <property type="match status" value="1"/>
</dbReference>
<accession>A0A9P0QJC1</accession>
<evidence type="ECO:0000256" key="4">
    <source>
        <dbReference type="ARBA" id="ARBA00023242"/>
    </source>
</evidence>
<dbReference type="InterPro" id="IPR001611">
    <property type="entry name" value="Leu-rich_rpt"/>
</dbReference>
<dbReference type="PANTHER" id="PTHR10552:SF6">
    <property type="entry name" value="U2 SMALL NUCLEAR RIBONUCLEOPROTEIN A"/>
    <property type="match status" value="1"/>
</dbReference>
<gene>
    <name evidence="7" type="ORF">CLIB1423_01S04742</name>
</gene>
<keyword evidence="3" id="KW-0677">Repeat</keyword>
<dbReference type="Pfam" id="PF14580">
    <property type="entry name" value="LRR_9"/>
    <property type="match status" value="1"/>
</dbReference>
<proteinExistence type="inferred from homology"/>
<evidence type="ECO:0000256" key="5">
    <source>
        <dbReference type="ARBA" id="ARBA00024196"/>
    </source>
</evidence>
<name>A0A9P0QJC1_9ASCO</name>
<evidence type="ECO:0000256" key="1">
    <source>
        <dbReference type="ARBA" id="ARBA00004123"/>
    </source>
</evidence>
<evidence type="ECO:0000256" key="6">
    <source>
        <dbReference type="ARBA" id="ARBA00024238"/>
    </source>
</evidence>
<dbReference type="GO" id="GO:0005686">
    <property type="term" value="C:U2 snRNP"/>
    <property type="evidence" value="ECO:0007669"/>
    <property type="project" value="TreeGrafter"/>
</dbReference>
<organism evidence="7 8">
    <name type="scientific">[Candida] railenensis</name>
    <dbReference type="NCBI Taxonomy" id="45579"/>
    <lineage>
        <taxon>Eukaryota</taxon>
        <taxon>Fungi</taxon>
        <taxon>Dikarya</taxon>
        <taxon>Ascomycota</taxon>
        <taxon>Saccharomycotina</taxon>
        <taxon>Pichiomycetes</taxon>
        <taxon>Debaryomycetaceae</taxon>
        <taxon>Kurtzmaniella</taxon>
    </lineage>
</organism>
<keyword evidence="7" id="KW-0687">Ribonucleoprotein</keyword>